<proteinExistence type="predicted"/>
<organism evidence="4 5">
    <name type="scientific">Diplogelasinospora grovesii</name>
    <dbReference type="NCBI Taxonomy" id="303347"/>
    <lineage>
        <taxon>Eukaryota</taxon>
        <taxon>Fungi</taxon>
        <taxon>Dikarya</taxon>
        <taxon>Ascomycota</taxon>
        <taxon>Pezizomycotina</taxon>
        <taxon>Sordariomycetes</taxon>
        <taxon>Sordariomycetidae</taxon>
        <taxon>Sordariales</taxon>
        <taxon>Diplogelasinosporaceae</taxon>
        <taxon>Diplogelasinospora</taxon>
    </lineage>
</organism>
<feature type="region of interest" description="Disordered" evidence="2">
    <location>
        <begin position="1"/>
        <end position="30"/>
    </location>
</feature>
<dbReference type="Proteomes" id="UP001303473">
    <property type="component" value="Unassembled WGS sequence"/>
</dbReference>
<dbReference type="AlphaFoldDB" id="A0AAN6S868"/>
<evidence type="ECO:0000256" key="1">
    <source>
        <dbReference type="ARBA" id="ARBA00023242"/>
    </source>
</evidence>
<keyword evidence="1" id="KW-0539">Nucleus</keyword>
<dbReference type="Gene3D" id="4.10.240.10">
    <property type="entry name" value="Zn(2)-C6 fungal-type DNA-binding domain"/>
    <property type="match status" value="1"/>
</dbReference>
<evidence type="ECO:0000313" key="5">
    <source>
        <dbReference type="Proteomes" id="UP001303473"/>
    </source>
</evidence>
<keyword evidence="5" id="KW-1185">Reference proteome</keyword>
<dbReference type="SUPFAM" id="SSF57701">
    <property type="entry name" value="Zn2/Cys6 DNA-binding domain"/>
    <property type="match status" value="1"/>
</dbReference>
<feature type="compositionally biased region" description="Basic and acidic residues" evidence="2">
    <location>
        <begin position="1"/>
        <end position="12"/>
    </location>
</feature>
<reference evidence="5" key="1">
    <citation type="journal article" date="2023" name="Mol. Phylogenet. Evol.">
        <title>Genome-scale phylogeny and comparative genomics of the fungal order Sordariales.</title>
        <authorList>
            <person name="Hensen N."/>
            <person name="Bonometti L."/>
            <person name="Westerberg I."/>
            <person name="Brannstrom I.O."/>
            <person name="Guillou S."/>
            <person name="Cros-Aarteil S."/>
            <person name="Calhoun S."/>
            <person name="Haridas S."/>
            <person name="Kuo A."/>
            <person name="Mondo S."/>
            <person name="Pangilinan J."/>
            <person name="Riley R."/>
            <person name="LaButti K."/>
            <person name="Andreopoulos B."/>
            <person name="Lipzen A."/>
            <person name="Chen C."/>
            <person name="Yan M."/>
            <person name="Daum C."/>
            <person name="Ng V."/>
            <person name="Clum A."/>
            <person name="Steindorff A."/>
            <person name="Ohm R.A."/>
            <person name="Martin F."/>
            <person name="Silar P."/>
            <person name="Natvig D.O."/>
            <person name="Lalanne C."/>
            <person name="Gautier V."/>
            <person name="Ament-Velasquez S.L."/>
            <person name="Kruys A."/>
            <person name="Hutchinson M.I."/>
            <person name="Powell A.J."/>
            <person name="Barry K."/>
            <person name="Miller A.N."/>
            <person name="Grigoriev I.V."/>
            <person name="Debuchy R."/>
            <person name="Gladieux P."/>
            <person name="Hiltunen Thoren M."/>
            <person name="Johannesson H."/>
        </authorList>
    </citation>
    <scope>NUCLEOTIDE SEQUENCE [LARGE SCALE GENOMIC DNA]</scope>
    <source>
        <strain evidence="5">CBS 340.73</strain>
    </source>
</reference>
<dbReference type="GO" id="GO:0000981">
    <property type="term" value="F:DNA-binding transcription factor activity, RNA polymerase II-specific"/>
    <property type="evidence" value="ECO:0007669"/>
    <property type="project" value="InterPro"/>
</dbReference>
<dbReference type="EMBL" id="MU853762">
    <property type="protein sequence ID" value="KAK3944045.1"/>
    <property type="molecule type" value="Genomic_DNA"/>
</dbReference>
<dbReference type="InterPro" id="IPR036864">
    <property type="entry name" value="Zn2-C6_fun-type_DNA-bd_sf"/>
</dbReference>
<dbReference type="GO" id="GO:0008270">
    <property type="term" value="F:zinc ion binding"/>
    <property type="evidence" value="ECO:0007669"/>
    <property type="project" value="InterPro"/>
</dbReference>
<evidence type="ECO:0000313" key="4">
    <source>
        <dbReference type="EMBL" id="KAK3944045.1"/>
    </source>
</evidence>
<evidence type="ECO:0000256" key="2">
    <source>
        <dbReference type="SAM" id="MobiDB-lite"/>
    </source>
</evidence>
<accession>A0AAN6S868</accession>
<protein>
    <recommendedName>
        <fullName evidence="3">Zn(2)-C6 fungal-type domain-containing protein</fullName>
    </recommendedName>
</protein>
<evidence type="ECO:0000259" key="3">
    <source>
        <dbReference type="Pfam" id="PF00172"/>
    </source>
</evidence>
<comment type="caution">
    <text evidence="4">The sequence shown here is derived from an EMBL/GenBank/DDBJ whole genome shotgun (WGS) entry which is preliminary data.</text>
</comment>
<dbReference type="InterPro" id="IPR001138">
    <property type="entry name" value="Zn2Cys6_DnaBD"/>
</dbReference>
<feature type="domain" description="Zn(2)-C6 fungal-type" evidence="3">
    <location>
        <begin position="38"/>
        <end position="60"/>
    </location>
</feature>
<sequence length="89" mass="10232">MDVERDREERQRQSPKQHGVDQGGKCVEHARPRKRTKRACDKCSTSRTRCDGERPCRRCEGEHQAISSHSKGQLHRKRGVSFCRVALCG</sequence>
<name>A0AAN6S868_9PEZI</name>
<gene>
    <name evidence="4" type="ORF">QBC46DRAFT_376160</name>
</gene>
<dbReference type="Pfam" id="PF00172">
    <property type="entry name" value="Zn_clus"/>
    <property type="match status" value="1"/>
</dbReference>